<reference evidence="1 2" key="1">
    <citation type="submission" date="2019-02" db="EMBL/GenBank/DDBJ databases">
        <authorList>
            <person name="Lehtovirta-Morley E L."/>
        </authorList>
    </citation>
    <scope>NUCLEOTIDE SEQUENCE [LARGE SCALE GENOMIC DNA]</scope>
    <source>
        <strain evidence="1">NFRAN1</strain>
    </source>
</reference>
<accession>A0A484IHP4</accession>
<evidence type="ECO:0000313" key="1">
    <source>
        <dbReference type="EMBL" id="VFJ15175.1"/>
    </source>
</evidence>
<name>A0A484IHP4_9ARCH</name>
<keyword evidence="2" id="KW-1185">Reference proteome</keyword>
<sequence>MDSLILYASSCDGPDSVPPTPEVMETYSNTSSTPEEVGQSSITLMFPKLWFEANPNYLNYVPVPSKSVSPDVMEMQIRASENWSGKCQILGNISSSTIAIVGTDDYFTPAENSVNIVQKIPGAWLMKIKDAGHGLMYQYPEIFNKAVLSFLNIQELQSSNTNSNANHEVRVDMKPVRTPLIFSNDLAV</sequence>
<proteinExistence type="predicted"/>
<gene>
    <name evidence="1" type="ORF">NFRAN_2852</name>
</gene>
<dbReference type="Gene3D" id="3.40.50.1820">
    <property type="entry name" value="alpha/beta hydrolase"/>
    <property type="match status" value="1"/>
</dbReference>
<dbReference type="Proteomes" id="UP000294299">
    <property type="component" value="Chromosome NFRAN"/>
</dbReference>
<evidence type="ECO:0008006" key="3">
    <source>
        <dbReference type="Google" id="ProtNLM"/>
    </source>
</evidence>
<dbReference type="KEGG" id="nfn:NFRAN_2852"/>
<dbReference type="InterPro" id="IPR029058">
    <property type="entry name" value="AB_hydrolase_fold"/>
</dbReference>
<dbReference type="RefSeq" id="WP_134485167.1">
    <property type="nucleotide sequence ID" value="NZ_LR216287.1"/>
</dbReference>
<protein>
    <recommendedName>
        <fullName evidence="3">Peptidase S33 tripeptidyl aminopeptidase-like C-terminal domain-containing protein</fullName>
    </recommendedName>
</protein>
<dbReference type="GeneID" id="39421975"/>
<dbReference type="SUPFAM" id="SSF53474">
    <property type="entry name" value="alpha/beta-Hydrolases"/>
    <property type="match status" value="1"/>
</dbReference>
<evidence type="ECO:0000313" key="2">
    <source>
        <dbReference type="Proteomes" id="UP000294299"/>
    </source>
</evidence>
<organism evidence="1 2">
    <name type="scientific">Candidatus Nitrosocosmicus franklandianus</name>
    <dbReference type="NCBI Taxonomy" id="1798806"/>
    <lineage>
        <taxon>Archaea</taxon>
        <taxon>Nitrososphaerota</taxon>
        <taxon>Nitrososphaeria</taxon>
        <taxon>Nitrososphaerales</taxon>
        <taxon>Nitrososphaeraceae</taxon>
        <taxon>Candidatus Nitrosocosmicus</taxon>
    </lineage>
</organism>
<dbReference type="EMBL" id="LR216287">
    <property type="protein sequence ID" value="VFJ15175.1"/>
    <property type="molecule type" value="Genomic_DNA"/>
</dbReference>
<dbReference type="OrthoDB" id="7531at2157"/>
<dbReference type="AlphaFoldDB" id="A0A484IHP4"/>